<dbReference type="Proteomes" id="UP000095767">
    <property type="component" value="Unassembled WGS sequence"/>
</dbReference>
<dbReference type="STRING" id="888268.A0A1E5W5C3"/>
<sequence length="124" mass="13697">MRPAHGLGLRMVQLVLANLLHGLTWRLPDGVVPEKLSMEEKFGISVSRMDHLKGIPEPKLPDHLLPVVLDVDIFCGGLDIDGYVIVFLFCVDVRFLHDLLGAVDAHGANDSAGLVNQNMVMDMW</sequence>
<evidence type="ECO:0000313" key="8">
    <source>
        <dbReference type="Proteomes" id="UP000095767"/>
    </source>
</evidence>
<dbReference type="AlphaFoldDB" id="A0A1E5W5C3"/>
<name>A0A1E5W5C3_9POAL</name>
<protein>
    <submittedName>
        <fullName evidence="7">Uncharacterized protein</fullName>
    </submittedName>
</protein>
<evidence type="ECO:0000256" key="4">
    <source>
        <dbReference type="ARBA" id="ARBA00023002"/>
    </source>
</evidence>
<keyword evidence="2" id="KW-0349">Heme</keyword>
<dbReference type="GO" id="GO:0046872">
    <property type="term" value="F:metal ion binding"/>
    <property type="evidence" value="ECO:0007669"/>
    <property type="project" value="UniProtKB-KW"/>
</dbReference>
<keyword evidence="8" id="KW-1185">Reference proteome</keyword>
<comment type="caution">
    <text evidence="7">The sequence shown here is derived from an EMBL/GenBank/DDBJ whole genome shotgun (WGS) entry which is preliminary data.</text>
</comment>
<proteinExistence type="inferred from homology"/>
<keyword evidence="6" id="KW-0732">Signal</keyword>
<reference evidence="7 8" key="1">
    <citation type="submission" date="2016-09" db="EMBL/GenBank/DDBJ databases">
        <title>The draft genome of Dichanthelium oligosanthes: A C3 panicoid grass species.</title>
        <authorList>
            <person name="Studer A.J."/>
            <person name="Schnable J.C."/>
            <person name="Brutnell T.P."/>
        </authorList>
    </citation>
    <scope>NUCLEOTIDE SEQUENCE [LARGE SCALE GENOMIC DNA]</scope>
    <source>
        <strain evidence="8">cv. Kellogg 1175</strain>
        <tissue evidence="7">Leaf</tissue>
    </source>
</reference>
<keyword evidence="5" id="KW-0408">Iron</keyword>
<evidence type="ECO:0000256" key="1">
    <source>
        <dbReference type="ARBA" id="ARBA00010617"/>
    </source>
</evidence>
<gene>
    <name evidence="7" type="ORF">BAE44_0006514</name>
</gene>
<evidence type="ECO:0000256" key="6">
    <source>
        <dbReference type="SAM" id="SignalP"/>
    </source>
</evidence>
<keyword evidence="3" id="KW-0479">Metal-binding</keyword>
<comment type="similarity">
    <text evidence="1">Belongs to the cytochrome P450 family.</text>
</comment>
<keyword evidence="4" id="KW-0560">Oxidoreductase</keyword>
<evidence type="ECO:0000256" key="3">
    <source>
        <dbReference type="ARBA" id="ARBA00022723"/>
    </source>
</evidence>
<evidence type="ECO:0000256" key="5">
    <source>
        <dbReference type="ARBA" id="ARBA00023004"/>
    </source>
</evidence>
<organism evidence="7 8">
    <name type="scientific">Dichanthelium oligosanthes</name>
    <dbReference type="NCBI Taxonomy" id="888268"/>
    <lineage>
        <taxon>Eukaryota</taxon>
        <taxon>Viridiplantae</taxon>
        <taxon>Streptophyta</taxon>
        <taxon>Embryophyta</taxon>
        <taxon>Tracheophyta</taxon>
        <taxon>Spermatophyta</taxon>
        <taxon>Magnoliopsida</taxon>
        <taxon>Liliopsida</taxon>
        <taxon>Poales</taxon>
        <taxon>Poaceae</taxon>
        <taxon>PACMAD clade</taxon>
        <taxon>Panicoideae</taxon>
        <taxon>Panicodae</taxon>
        <taxon>Paniceae</taxon>
        <taxon>Dichantheliinae</taxon>
        <taxon>Dichanthelium</taxon>
    </lineage>
</organism>
<evidence type="ECO:0000313" key="7">
    <source>
        <dbReference type="EMBL" id="OEL32468.1"/>
    </source>
</evidence>
<dbReference type="OrthoDB" id="686577at2759"/>
<evidence type="ECO:0000256" key="2">
    <source>
        <dbReference type="ARBA" id="ARBA00022617"/>
    </source>
</evidence>
<feature type="chain" id="PRO_5009188830" evidence="6">
    <location>
        <begin position="18"/>
        <end position="124"/>
    </location>
</feature>
<dbReference type="GO" id="GO:0016491">
    <property type="term" value="F:oxidoreductase activity"/>
    <property type="evidence" value="ECO:0007669"/>
    <property type="project" value="UniProtKB-KW"/>
</dbReference>
<accession>A0A1E5W5C3</accession>
<dbReference type="PANTHER" id="PTHR47944:SF8">
    <property type="entry name" value="CYTOCHROME P450 SUPERFAMILY PROTEIN"/>
    <property type="match status" value="1"/>
</dbReference>
<dbReference type="EMBL" id="LWDX02021063">
    <property type="protein sequence ID" value="OEL32468.1"/>
    <property type="molecule type" value="Genomic_DNA"/>
</dbReference>
<dbReference type="PANTHER" id="PTHR47944">
    <property type="entry name" value="CYTOCHROME P450 98A9"/>
    <property type="match status" value="1"/>
</dbReference>
<feature type="signal peptide" evidence="6">
    <location>
        <begin position="1"/>
        <end position="17"/>
    </location>
</feature>